<name>A0A540VS99_9GAMM</name>
<reference evidence="3 4" key="1">
    <citation type="submission" date="2019-06" db="EMBL/GenBank/DDBJ databases">
        <title>Metagenome assembled Genome of Spiribacter salinus SL48-SHIP from the microbial mat of Salt Lake 48 (Novosibirsk region, Russia).</title>
        <authorList>
            <person name="Shipova A."/>
            <person name="Rozanov A.S."/>
            <person name="Bryanskaya A.V."/>
            <person name="Peltek S.E."/>
        </authorList>
    </citation>
    <scope>NUCLEOTIDE SEQUENCE [LARGE SCALE GENOMIC DNA]</scope>
    <source>
        <strain evidence="3">SL48-SHIP-2</strain>
    </source>
</reference>
<gene>
    <name evidence="3" type="ORF">FKY71_07695</name>
</gene>
<dbReference type="Proteomes" id="UP000315400">
    <property type="component" value="Unassembled WGS sequence"/>
</dbReference>
<feature type="region of interest" description="Disordered" evidence="2">
    <location>
        <begin position="483"/>
        <end position="507"/>
    </location>
</feature>
<evidence type="ECO:0000313" key="4">
    <source>
        <dbReference type="Proteomes" id="UP000315400"/>
    </source>
</evidence>
<evidence type="ECO:0000256" key="1">
    <source>
        <dbReference type="SAM" id="Coils"/>
    </source>
</evidence>
<keyword evidence="1" id="KW-0175">Coiled coil</keyword>
<feature type="coiled-coil region" evidence="1">
    <location>
        <begin position="125"/>
        <end position="168"/>
    </location>
</feature>
<accession>A0A540VS99</accession>
<evidence type="ECO:0000313" key="3">
    <source>
        <dbReference type="EMBL" id="TQE99622.1"/>
    </source>
</evidence>
<proteinExistence type="predicted"/>
<sequence>MSADLLKSAAPPPEDWPELVPLDAPNLPRLDLAHLPGWAGDYARALAADTETPPELAAGMVLVTCATAAARRLRVMVKPGYFEPCNLWAVVALPPGNRKSAVQSAATAPLVAWERDQSEIMAPEITRITSERKTLEARAKEKRNKAAREKDDNKAKELAREAADLEAELPEIPMPPQIWTSDATPERLGSLLAEHGECMAWLSSEGGVFDLLQGRYSNGIPNLDLVLKAHSGDPERVDRGSRPAVYLRSPRLSIGLSPQPDVLRGLAAKPGFRGRGLLGRFLYLLPPSPLGFRALQSDPVPEGVRDAYVTGLRAMLDWEPAIDEHGAERPHLLRLSSDAYAEWHDFARAIEMQMRPGRELEHFTDWAGKAPGAAARLAGVLHGIKHAHGRPWEAAITVETMNAGLEIMAVITRHSLAALNMMGADPTIAAARLVWDWIERGRLARFTVREAFNALRGTFPRVSKLRDALDALEERGYVEVIEPPRDGPGRPPSPTVRVRPEIARAWQ</sequence>
<dbReference type="EMBL" id="VIFK01000049">
    <property type="protein sequence ID" value="TQE99622.1"/>
    <property type="molecule type" value="Genomic_DNA"/>
</dbReference>
<evidence type="ECO:0000256" key="2">
    <source>
        <dbReference type="SAM" id="MobiDB-lite"/>
    </source>
</evidence>
<organism evidence="3 4">
    <name type="scientific">Spiribacter salinus</name>
    <dbReference type="NCBI Taxonomy" id="1335746"/>
    <lineage>
        <taxon>Bacteria</taxon>
        <taxon>Pseudomonadati</taxon>
        <taxon>Pseudomonadota</taxon>
        <taxon>Gammaproteobacteria</taxon>
        <taxon>Chromatiales</taxon>
        <taxon>Ectothiorhodospiraceae</taxon>
        <taxon>Spiribacter</taxon>
    </lineage>
</organism>
<protein>
    <submittedName>
        <fullName evidence="3">DUF3987 domain-containing protein</fullName>
    </submittedName>
</protein>
<feature type="compositionally biased region" description="Basic and acidic residues" evidence="2">
    <location>
        <begin position="498"/>
        <end position="507"/>
    </location>
</feature>
<dbReference type="Pfam" id="PF13148">
    <property type="entry name" value="DUF3987"/>
    <property type="match status" value="1"/>
</dbReference>
<comment type="caution">
    <text evidence="3">The sequence shown here is derived from an EMBL/GenBank/DDBJ whole genome shotgun (WGS) entry which is preliminary data.</text>
</comment>
<dbReference type="AlphaFoldDB" id="A0A540VS99"/>
<dbReference type="InterPro" id="IPR025048">
    <property type="entry name" value="DUF3987"/>
</dbReference>